<organism evidence="2 3">
    <name type="scientific">Rhizobium rhizogenes</name>
    <name type="common">Agrobacterium rhizogenes</name>
    <dbReference type="NCBI Taxonomy" id="359"/>
    <lineage>
        <taxon>Bacteria</taxon>
        <taxon>Pseudomonadati</taxon>
        <taxon>Pseudomonadota</taxon>
        <taxon>Alphaproteobacteria</taxon>
        <taxon>Hyphomicrobiales</taxon>
        <taxon>Rhizobiaceae</taxon>
        <taxon>Rhizobium/Agrobacterium group</taxon>
        <taxon>Rhizobium</taxon>
    </lineage>
</organism>
<name>A0AA92H887_RHIRH</name>
<evidence type="ECO:0000259" key="1">
    <source>
        <dbReference type="Pfam" id="PF11706"/>
    </source>
</evidence>
<dbReference type="InterPro" id="IPR010852">
    <property type="entry name" value="ABATE"/>
</dbReference>
<protein>
    <recommendedName>
        <fullName evidence="1">Zinc finger CGNR domain-containing protein</fullName>
    </recommendedName>
</protein>
<proteinExistence type="predicted"/>
<sequence length="183" mass="20461">MTFTWTPHRFSGGALALDVANTVILRGDANRSIDRFTSSEQIESFCQAAVAMCAEREGMLTALRPPPVESEDVLIDLREATDRYFRTAIATGAEDNALLADLLSACAKALRKARADELAAATAHSVLHLIQGSDRSRMRICTNCGWLFLDRSKNRSRIWCDMAVCGNRRKARRHYKRKKETAE</sequence>
<dbReference type="SUPFAM" id="SSF160904">
    <property type="entry name" value="Jann2411-like"/>
    <property type="match status" value="1"/>
</dbReference>
<evidence type="ECO:0000313" key="2">
    <source>
        <dbReference type="EMBL" id="PVE51907.1"/>
    </source>
</evidence>
<dbReference type="AlphaFoldDB" id="A0AA92H887"/>
<gene>
    <name evidence="2" type="ORF">DC430_17535</name>
</gene>
<dbReference type="PANTHER" id="PTHR35525:SF3">
    <property type="entry name" value="BLL6575 PROTEIN"/>
    <property type="match status" value="1"/>
</dbReference>
<dbReference type="RefSeq" id="WP_116494077.1">
    <property type="nucleotide sequence ID" value="NZ_QDFR01000006.1"/>
</dbReference>
<evidence type="ECO:0000313" key="3">
    <source>
        <dbReference type="Proteomes" id="UP000244335"/>
    </source>
</evidence>
<accession>A0AA92H887</accession>
<feature type="domain" description="Zinc finger CGNR" evidence="1">
    <location>
        <begin position="137"/>
        <end position="178"/>
    </location>
</feature>
<comment type="caution">
    <text evidence="2">The sequence shown here is derived from an EMBL/GenBank/DDBJ whole genome shotgun (WGS) entry which is preliminary data.</text>
</comment>
<dbReference type="Gene3D" id="1.10.3300.10">
    <property type="entry name" value="Jann2411-like domain"/>
    <property type="match status" value="1"/>
</dbReference>
<dbReference type="EMBL" id="QDFR01000006">
    <property type="protein sequence ID" value="PVE51907.1"/>
    <property type="molecule type" value="Genomic_DNA"/>
</dbReference>
<dbReference type="InterPro" id="IPR023286">
    <property type="entry name" value="ABATE_dom_sf"/>
</dbReference>
<reference evidence="2 3" key="1">
    <citation type="submission" date="2018-04" db="EMBL/GenBank/DDBJ databases">
        <authorList>
            <person name="Hagen T."/>
        </authorList>
    </citation>
    <scope>NUCLEOTIDE SEQUENCE [LARGE SCALE GENOMIC DNA]</scope>
    <source>
        <strain evidence="2 3">TPD7009</strain>
    </source>
</reference>
<dbReference type="PANTHER" id="PTHR35525">
    <property type="entry name" value="BLL6575 PROTEIN"/>
    <property type="match status" value="1"/>
</dbReference>
<dbReference type="InterPro" id="IPR021005">
    <property type="entry name" value="Znf_CGNR"/>
</dbReference>
<dbReference type="Pfam" id="PF11706">
    <property type="entry name" value="zf-CGNR"/>
    <property type="match status" value="1"/>
</dbReference>
<dbReference type="Proteomes" id="UP000244335">
    <property type="component" value="Unassembled WGS sequence"/>
</dbReference>